<dbReference type="GO" id="GO:0016567">
    <property type="term" value="P:protein ubiquitination"/>
    <property type="evidence" value="ECO:0007669"/>
    <property type="project" value="TreeGrafter"/>
</dbReference>
<feature type="compositionally biased region" description="Basic and acidic residues" evidence="5">
    <location>
        <begin position="244"/>
        <end position="256"/>
    </location>
</feature>
<dbReference type="AlphaFoldDB" id="A0A812V513"/>
<sequence length="256" mass="28785">MANSELAYLSGITLAGLVSYFWMLRCLLELCRLPGDNSARYEDAALMMVLFLAVKVVLLMLHIMMLLFGWSGLTTGWFVGVGILVCDVCTIVVAYYARKWTLYRKESLEVAVQKQEKDNRKNVLEKLPRLIYGDLQVSSHSSERTPSTVESNMVLQDQCIVCLGNFEPDDEVIQLGCGHVFHEGCIADWFLNEKHDPCPFRCERAGMCETFVSRNRLSEELPEEDLDLEAALDGTGPDATAEPEAGRHSPVRRESL</sequence>
<proteinExistence type="predicted"/>
<feature type="domain" description="RING-type" evidence="7">
    <location>
        <begin position="159"/>
        <end position="199"/>
    </location>
</feature>
<name>A0A812V513_SYMPI</name>
<feature type="transmembrane region" description="Helical" evidence="6">
    <location>
        <begin position="76"/>
        <end position="97"/>
    </location>
</feature>
<keyword evidence="9" id="KW-1185">Reference proteome</keyword>
<dbReference type="Proteomes" id="UP000649617">
    <property type="component" value="Unassembled WGS sequence"/>
</dbReference>
<dbReference type="GO" id="GO:0008270">
    <property type="term" value="F:zinc ion binding"/>
    <property type="evidence" value="ECO:0007669"/>
    <property type="project" value="UniProtKB-KW"/>
</dbReference>
<evidence type="ECO:0000256" key="6">
    <source>
        <dbReference type="SAM" id="Phobius"/>
    </source>
</evidence>
<keyword evidence="6" id="KW-1133">Transmembrane helix</keyword>
<keyword evidence="6" id="KW-0812">Transmembrane</keyword>
<keyword evidence="2 4" id="KW-0863">Zinc-finger</keyword>
<evidence type="ECO:0000256" key="1">
    <source>
        <dbReference type="ARBA" id="ARBA00022723"/>
    </source>
</evidence>
<dbReference type="SUPFAM" id="SSF57850">
    <property type="entry name" value="RING/U-box"/>
    <property type="match status" value="1"/>
</dbReference>
<feature type="region of interest" description="Disordered" evidence="5">
    <location>
        <begin position="219"/>
        <end position="256"/>
    </location>
</feature>
<dbReference type="Pfam" id="PF13639">
    <property type="entry name" value="zf-RING_2"/>
    <property type="match status" value="1"/>
</dbReference>
<dbReference type="InterPro" id="IPR013083">
    <property type="entry name" value="Znf_RING/FYVE/PHD"/>
</dbReference>
<protein>
    <submittedName>
        <fullName evidence="8">RNF128 protein</fullName>
    </submittedName>
</protein>
<keyword evidence="3" id="KW-0862">Zinc</keyword>
<evidence type="ECO:0000256" key="3">
    <source>
        <dbReference type="ARBA" id="ARBA00022833"/>
    </source>
</evidence>
<feature type="compositionally biased region" description="Acidic residues" evidence="5">
    <location>
        <begin position="220"/>
        <end position="230"/>
    </location>
</feature>
<dbReference type="SMART" id="SM00184">
    <property type="entry name" value="RING"/>
    <property type="match status" value="1"/>
</dbReference>
<dbReference type="PROSITE" id="PS50089">
    <property type="entry name" value="ZF_RING_2"/>
    <property type="match status" value="1"/>
</dbReference>
<dbReference type="InterPro" id="IPR001841">
    <property type="entry name" value="Znf_RING"/>
</dbReference>
<dbReference type="GO" id="GO:0061630">
    <property type="term" value="F:ubiquitin protein ligase activity"/>
    <property type="evidence" value="ECO:0007669"/>
    <property type="project" value="TreeGrafter"/>
</dbReference>
<evidence type="ECO:0000259" key="7">
    <source>
        <dbReference type="PROSITE" id="PS50089"/>
    </source>
</evidence>
<evidence type="ECO:0000313" key="9">
    <source>
        <dbReference type="Proteomes" id="UP000649617"/>
    </source>
</evidence>
<feature type="transmembrane region" description="Helical" evidence="6">
    <location>
        <begin position="45"/>
        <end position="70"/>
    </location>
</feature>
<organism evidence="8 9">
    <name type="scientific">Symbiodinium pilosum</name>
    <name type="common">Dinoflagellate</name>
    <dbReference type="NCBI Taxonomy" id="2952"/>
    <lineage>
        <taxon>Eukaryota</taxon>
        <taxon>Sar</taxon>
        <taxon>Alveolata</taxon>
        <taxon>Dinophyceae</taxon>
        <taxon>Suessiales</taxon>
        <taxon>Symbiodiniaceae</taxon>
        <taxon>Symbiodinium</taxon>
    </lineage>
</organism>
<gene>
    <name evidence="8" type="primary">RNF128</name>
    <name evidence="8" type="ORF">SPIL2461_LOCUS15988</name>
</gene>
<evidence type="ECO:0000256" key="4">
    <source>
        <dbReference type="PROSITE-ProRule" id="PRU00175"/>
    </source>
</evidence>
<dbReference type="EMBL" id="CAJNIZ010040380">
    <property type="protein sequence ID" value="CAE7602316.1"/>
    <property type="molecule type" value="Genomic_DNA"/>
</dbReference>
<evidence type="ECO:0000313" key="8">
    <source>
        <dbReference type="EMBL" id="CAE7602316.1"/>
    </source>
</evidence>
<keyword evidence="1" id="KW-0479">Metal-binding</keyword>
<dbReference type="PANTHER" id="PTHR45969:SF69">
    <property type="entry name" value="FINGER DOMAIN PROTEIN, PUTATIVE (AFU_ORTHOLOGUE AFUA_3G12190)-RELATED"/>
    <property type="match status" value="1"/>
</dbReference>
<reference evidence="8" key="1">
    <citation type="submission" date="2021-02" db="EMBL/GenBank/DDBJ databases">
        <authorList>
            <person name="Dougan E. K."/>
            <person name="Rhodes N."/>
            <person name="Thang M."/>
            <person name="Chan C."/>
        </authorList>
    </citation>
    <scope>NUCLEOTIDE SEQUENCE</scope>
</reference>
<dbReference type="Gene3D" id="3.30.40.10">
    <property type="entry name" value="Zinc/RING finger domain, C3HC4 (zinc finger)"/>
    <property type="match status" value="1"/>
</dbReference>
<comment type="caution">
    <text evidence="8">The sequence shown here is derived from an EMBL/GenBank/DDBJ whole genome shotgun (WGS) entry which is preliminary data.</text>
</comment>
<accession>A0A812V513</accession>
<evidence type="ECO:0000256" key="5">
    <source>
        <dbReference type="SAM" id="MobiDB-lite"/>
    </source>
</evidence>
<dbReference type="PANTHER" id="PTHR45969">
    <property type="entry name" value="RING ZINC FINGER PROTEIN-RELATED"/>
    <property type="match status" value="1"/>
</dbReference>
<keyword evidence="6" id="KW-0472">Membrane</keyword>
<feature type="transmembrane region" description="Helical" evidence="6">
    <location>
        <begin position="6"/>
        <end position="24"/>
    </location>
</feature>
<evidence type="ECO:0000256" key="2">
    <source>
        <dbReference type="ARBA" id="ARBA00022771"/>
    </source>
</evidence>
<dbReference type="OrthoDB" id="21204at2759"/>